<dbReference type="Gene3D" id="1.10.3290.10">
    <property type="entry name" value="Fido-like domain"/>
    <property type="match status" value="1"/>
</dbReference>
<keyword evidence="2" id="KW-0067">ATP-binding</keyword>
<gene>
    <name evidence="3" type="ORF">AYR53_10905</name>
</gene>
<evidence type="ECO:0000256" key="2">
    <source>
        <dbReference type="PIRSR" id="PIRSR640198-2"/>
    </source>
</evidence>
<dbReference type="STRING" id="375175.AYR53_10905"/>
<keyword evidence="2" id="KW-0547">Nucleotide-binding</keyword>
<feature type="binding site" evidence="2">
    <location>
        <begin position="246"/>
        <end position="253"/>
    </location>
    <ligand>
        <name>ATP</name>
        <dbReference type="ChEBI" id="CHEBI:30616"/>
    </ligand>
</feature>
<dbReference type="PANTHER" id="PTHR13504:SF40">
    <property type="entry name" value="FIDO DOMAIN-CONTAINING PROTEIN"/>
    <property type="match status" value="1"/>
</dbReference>
<dbReference type="SUPFAM" id="SSF140931">
    <property type="entry name" value="Fic-like"/>
    <property type="match status" value="1"/>
</dbReference>
<evidence type="ECO:0000313" key="3">
    <source>
        <dbReference type="EMBL" id="ANK63230.1"/>
    </source>
</evidence>
<feature type="binding site" evidence="2">
    <location>
        <position position="295"/>
    </location>
    <ligand>
        <name>ATP</name>
        <dbReference type="ChEBI" id="CHEBI:30616"/>
    </ligand>
</feature>
<proteinExistence type="predicted"/>
<keyword evidence="4" id="KW-1185">Reference proteome</keyword>
<evidence type="ECO:0000313" key="4">
    <source>
        <dbReference type="Proteomes" id="UP000078582"/>
    </source>
</evidence>
<dbReference type="InterPro" id="IPR036597">
    <property type="entry name" value="Fido-like_dom_sf"/>
</dbReference>
<accession>A0A192H4D2</accession>
<dbReference type="GeneID" id="42982769"/>
<dbReference type="InterPro" id="IPR003812">
    <property type="entry name" value="Fido"/>
</dbReference>
<dbReference type="OrthoDB" id="9813719at2"/>
<evidence type="ECO:0000256" key="1">
    <source>
        <dbReference type="PIRSR" id="PIRSR640198-1"/>
    </source>
</evidence>
<feature type="active site" evidence="1">
    <location>
        <position position="242"/>
    </location>
</feature>
<dbReference type="Pfam" id="PF02661">
    <property type="entry name" value="Fic"/>
    <property type="match status" value="1"/>
</dbReference>
<dbReference type="PROSITE" id="PS51459">
    <property type="entry name" value="FIDO"/>
    <property type="match status" value="1"/>
</dbReference>
<dbReference type="Proteomes" id="UP000078582">
    <property type="component" value="Chromosome"/>
</dbReference>
<dbReference type="AlphaFoldDB" id="A0A192H4D2"/>
<protein>
    <submittedName>
        <fullName evidence="3">Uncharacterized protein</fullName>
    </submittedName>
</protein>
<dbReference type="InterPro" id="IPR040198">
    <property type="entry name" value="Fido_containing"/>
</dbReference>
<reference evidence="3 4" key="1">
    <citation type="submission" date="2016-03" db="EMBL/GenBank/DDBJ databases">
        <title>Pediococcus and Lactobacillus from brewery environment - whole genome sequencing and assembly.</title>
        <authorList>
            <person name="Behr J."/>
            <person name="Geissler A.J."/>
            <person name="Vogel R.F."/>
        </authorList>
    </citation>
    <scope>NUCLEOTIDE SEQUENCE [LARGE SCALE GENOMIC DNA]</scope>
    <source>
        <strain evidence="3 4">TMW 1.1989</strain>
    </source>
</reference>
<organism evidence="3 4">
    <name type="scientific">Loigolactobacillus backii</name>
    <dbReference type="NCBI Taxonomy" id="375175"/>
    <lineage>
        <taxon>Bacteria</taxon>
        <taxon>Bacillati</taxon>
        <taxon>Bacillota</taxon>
        <taxon>Bacilli</taxon>
        <taxon>Lactobacillales</taxon>
        <taxon>Lactobacillaceae</taxon>
        <taxon>Loigolactobacillus</taxon>
    </lineage>
</organism>
<dbReference type="EMBL" id="CP014873">
    <property type="protein sequence ID" value="ANK63230.1"/>
    <property type="molecule type" value="Genomic_DNA"/>
</dbReference>
<sequence length="436" mass="51233">MSYITLHQFKYNGSGPSLTKTEAKAEYFKRMESDSVWKTNLYPLLTDSNGGQSDDFPIFFENTTKMYSKIQKITNNSRQIRRLVNTLPGIAGRTYTNEVLANEIFFTNEIEGVKTNREDIKTMVDEQKNDKTPTKKRLQSTVRMYRDIFNQKIIKIYSLEDIRRIYDSLLQGEIPDKKLPDGKYFRNKEVWIGSAMKSFHRPPKNESEISDKLKQLIYFMNDADVPEIPKAIVTHFMFENTHPFYDGNGRTGRYLLSEYLSSKIDPYTGLIISTSIHNEQSKYYKIFKEAERRDNFGDLTVFIEQILSIIIEGQLDVRTNLVDKLEAFNKSAKILNKVFAHTEEYEEANLKKWRIFSVFFILLQSYLFNMDDNGITDTQLINFWYNTNTRVFKKNKMPEIIGWLEENNWIYRAKSNPIIHKFTDSTKVTLNLAEKD</sequence>
<dbReference type="GO" id="GO:0005524">
    <property type="term" value="F:ATP binding"/>
    <property type="evidence" value="ECO:0007669"/>
    <property type="project" value="UniProtKB-KW"/>
</dbReference>
<dbReference type="RefSeq" id="WP_068280307.1">
    <property type="nucleotide sequence ID" value="NZ_CP014873.1"/>
</dbReference>
<feature type="binding site" evidence="2">
    <location>
        <begin position="283"/>
        <end position="284"/>
    </location>
    <ligand>
        <name>ATP</name>
        <dbReference type="ChEBI" id="CHEBI:30616"/>
    </ligand>
</feature>
<name>A0A192H4D2_9LACO</name>
<dbReference type="PANTHER" id="PTHR13504">
    <property type="entry name" value="FIDO DOMAIN-CONTAINING PROTEIN DDB_G0283145"/>
    <property type="match status" value="1"/>
</dbReference>